<evidence type="ECO:0000313" key="2">
    <source>
        <dbReference type="Proteomes" id="UP000004508"/>
    </source>
</evidence>
<comment type="caution">
    <text evidence="1">The sequence shown here is derived from an EMBL/GenBank/DDBJ whole genome shotgun (WGS) entry which is preliminary data.</text>
</comment>
<protein>
    <recommendedName>
        <fullName evidence="3">RING-type domain-containing protein</fullName>
    </recommendedName>
</protein>
<sequence>MKLMHNEKSCTLCNASLGWWNTQSCVKCGHTICNRHACKMRRPHSSVLFSYCPHCSPKTQATPHTQTVTPLEVEALHYSHA</sequence>
<dbReference type="SUPFAM" id="SSF57903">
    <property type="entry name" value="FYVE/PHD zinc finger"/>
    <property type="match status" value="1"/>
</dbReference>
<gene>
    <name evidence="1" type="ORF">Krac_10133</name>
</gene>
<dbReference type="Proteomes" id="UP000004508">
    <property type="component" value="Unassembled WGS sequence"/>
</dbReference>
<keyword evidence="2" id="KW-1185">Reference proteome</keyword>
<name>D6TFH0_KTERA</name>
<dbReference type="InParanoid" id="D6TFH0"/>
<proteinExistence type="predicted"/>
<dbReference type="InterPro" id="IPR011011">
    <property type="entry name" value="Znf_FYVE_PHD"/>
</dbReference>
<dbReference type="AlphaFoldDB" id="D6TFH0"/>
<reference evidence="1 2" key="1">
    <citation type="journal article" date="2011" name="Stand. Genomic Sci.">
        <title>Non-contiguous finished genome sequence and contextual data of the filamentous soil bacterium Ktedonobacter racemifer type strain (SOSP1-21).</title>
        <authorList>
            <person name="Chang Y.J."/>
            <person name="Land M."/>
            <person name="Hauser L."/>
            <person name="Chertkov O."/>
            <person name="Del Rio T.G."/>
            <person name="Nolan M."/>
            <person name="Copeland A."/>
            <person name="Tice H."/>
            <person name="Cheng J.F."/>
            <person name="Lucas S."/>
            <person name="Han C."/>
            <person name="Goodwin L."/>
            <person name="Pitluck S."/>
            <person name="Ivanova N."/>
            <person name="Ovchinikova G."/>
            <person name="Pati A."/>
            <person name="Chen A."/>
            <person name="Palaniappan K."/>
            <person name="Mavromatis K."/>
            <person name="Liolios K."/>
            <person name="Brettin T."/>
            <person name="Fiebig A."/>
            <person name="Rohde M."/>
            <person name="Abt B."/>
            <person name="Goker M."/>
            <person name="Detter J.C."/>
            <person name="Woyke T."/>
            <person name="Bristow J."/>
            <person name="Eisen J.A."/>
            <person name="Markowitz V."/>
            <person name="Hugenholtz P."/>
            <person name="Kyrpides N.C."/>
            <person name="Klenk H.P."/>
            <person name="Lapidus A."/>
        </authorList>
    </citation>
    <scope>NUCLEOTIDE SEQUENCE [LARGE SCALE GENOMIC DNA]</scope>
    <source>
        <strain evidence="2">DSM 44963</strain>
    </source>
</reference>
<evidence type="ECO:0008006" key="3">
    <source>
        <dbReference type="Google" id="ProtNLM"/>
    </source>
</evidence>
<evidence type="ECO:0000313" key="1">
    <source>
        <dbReference type="EMBL" id="EFH88650.1"/>
    </source>
</evidence>
<dbReference type="EMBL" id="ADVG01000001">
    <property type="protein sequence ID" value="EFH88650.1"/>
    <property type="molecule type" value="Genomic_DNA"/>
</dbReference>
<accession>D6TFH0</accession>
<organism evidence="1 2">
    <name type="scientific">Ktedonobacter racemifer DSM 44963</name>
    <dbReference type="NCBI Taxonomy" id="485913"/>
    <lineage>
        <taxon>Bacteria</taxon>
        <taxon>Bacillati</taxon>
        <taxon>Chloroflexota</taxon>
        <taxon>Ktedonobacteria</taxon>
        <taxon>Ktedonobacterales</taxon>
        <taxon>Ktedonobacteraceae</taxon>
        <taxon>Ktedonobacter</taxon>
    </lineage>
</organism>